<sequence length="152" mass="16821">MPSAIPNPTSHRRSPISAARSPVAGVVDHILLLNPNAPPARAHVSPGCPPARLLPRGPASRAGSHGELPREHPDYICEAMGVLFSCNDERNMTRQPIVPCEHNRWDKLVKTGKSKRMRLKSIFEGTTCIMLLQKLILWFVIGNHEFPGNETH</sequence>
<organism evidence="2 3">
    <name type="scientific">Triticum urartu</name>
    <name type="common">Red wild einkorn</name>
    <name type="synonym">Crithodium urartu</name>
    <dbReference type="NCBI Taxonomy" id="4572"/>
    <lineage>
        <taxon>Eukaryota</taxon>
        <taxon>Viridiplantae</taxon>
        <taxon>Streptophyta</taxon>
        <taxon>Embryophyta</taxon>
        <taxon>Tracheophyta</taxon>
        <taxon>Spermatophyta</taxon>
        <taxon>Magnoliopsida</taxon>
        <taxon>Liliopsida</taxon>
        <taxon>Poales</taxon>
        <taxon>Poaceae</taxon>
        <taxon>BOP clade</taxon>
        <taxon>Pooideae</taxon>
        <taxon>Triticodae</taxon>
        <taxon>Triticeae</taxon>
        <taxon>Triticinae</taxon>
        <taxon>Triticum</taxon>
    </lineage>
</organism>
<dbReference type="AlphaFoldDB" id="A0A8R7V9A3"/>
<keyword evidence="3" id="KW-1185">Reference proteome</keyword>
<dbReference type="Gramene" id="TuG1812G0700003339.01.T01">
    <property type="protein sequence ID" value="TuG1812G0700003339.01.T01"/>
    <property type="gene ID" value="TuG1812G0700003339.01"/>
</dbReference>
<feature type="region of interest" description="Disordered" evidence="1">
    <location>
        <begin position="1"/>
        <end position="20"/>
    </location>
</feature>
<name>A0A8R7V9A3_TRIUA</name>
<evidence type="ECO:0000313" key="3">
    <source>
        <dbReference type="Proteomes" id="UP000015106"/>
    </source>
</evidence>
<protein>
    <submittedName>
        <fullName evidence="2">Uncharacterized protein</fullName>
    </submittedName>
</protein>
<dbReference type="EnsemblPlants" id="TuG1812G0700003339.01.T01">
    <property type="protein sequence ID" value="TuG1812G0700003339.01.T01"/>
    <property type="gene ID" value="TuG1812G0700003339.01"/>
</dbReference>
<accession>A0A8R7V9A3</accession>
<evidence type="ECO:0000313" key="2">
    <source>
        <dbReference type="EnsemblPlants" id="TuG1812G0700003339.01.T01"/>
    </source>
</evidence>
<dbReference type="Proteomes" id="UP000015106">
    <property type="component" value="Chromosome 7"/>
</dbReference>
<evidence type="ECO:0000256" key="1">
    <source>
        <dbReference type="SAM" id="MobiDB-lite"/>
    </source>
</evidence>
<reference evidence="2" key="2">
    <citation type="submission" date="2018-03" db="EMBL/GenBank/DDBJ databases">
        <title>The Triticum urartu genome reveals the dynamic nature of wheat genome evolution.</title>
        <authorList>
            <person name="Ling H."/>
            <person name="Ma B."/>
            <person name="Shi X."/>
            <person name="Liu H."/>
            <person name="Dong L."/>
            <person name="Sun H."/>
            <person name="Cao Y."/>
            <person name="Gao Q."/>
            <person name="Zheng S."/>
            <person name="Li Y."/>
            <person name="Yu Y."/>
            <person name="Du H."/>
            <person name="Qi M."/>
            <person name="Li Y."/>
            <person name="Yu H."/>
            <person name="Cui Y."/>
            <person name="Wang N."/>
            <person name="Chen C."/>
            <person name="Wu H."/>
            <person name="Zhao Y."/>
            <person name="Zhang J."/>
            <person name="Li Y."/>
            <person name="Zhou W."/>
            <person name="Zhang B."/>
            <person name="Hu W."/>
            <person name="Eijk M."/>
            <person name="Tang J."/>
            <person name="Witsenboer H."/>
            <person name="Zhao S."/>
            <person name="Li Z."/>
            <person name="Zhang A."/>
            <person name="Wang D."/>
            <person name="Liang C."/>
        </authorList>
    </citation>
    <scope>NUCLEOTIDE SEQUENCE [LARGE SCALE GENOMIC DNA]</scope>
    <source>
        <strain evidence="2">cv. G1812</strain>
    </source>
</reference>
<proteinExistence type="predicted"/>
<reference evidence="3" key="1">
    <citation type="journal article" date="2013" name="Nature">
        <title>Draft genome of the wheat A-genome progenitor Triticum urartu.</title>
        <authorList>
            <person name="Ling H.Q."/>
            <person name="Zhao S."/>
            <person name="Liu D."/>
            <person name="Wang J."/>
            <person name="Sun H."/>
            <person name="Zhang C."/>
            <person name="Fan H."/>
            <person name="Li D."/>
            <person name="Dong L."/>
            <person name="Tao Y."/>
            <person name="Gao C."/>
            <person name="Wu H."/>
            <person name="Li Y."/>
            <person name="Cui Y."/>
            <person name="Guo X."/>
            <person name="Zheng S."/>
            <person name="Wang B."/>
            <person name="Yu K."/>
            <person name="Liang Q."/>
            <person name="Yang W."/>
            <person name="Lou X."/>
            <person name="Chen J."/>
            <person name="Feng M."/>
            <person name="Jian J."/>
            <person name="Zhang X."/>
            <person name="Luo G."/>
            <person name="Jiang Y."/>
            <person name="Liu J."/>
            <person name="Wang Z."/>
            <person name="Sha Y."/>
            <person name="Zhang B."/>
            <person name="Wu H."/>
            <person name="Tang D."/>
            <person name="Shen Q."/>
            <person name="Xue P."/>
            <person name="Zou S."/>
            <person name="Wang X."/>
            <person name="Liu X."/>
            <person name="Wang F."/>
            <person name="Yang Y."/>
            <person name="An X."/>
            <person name="Dong Z."/>
            <person name="Zhang K."/>
            <person name="Zhang X."/>
            <person name="Luo M.C."/>
            <person name="Dvorak J."/>
            <person name="Tong Y."/>
            <person name="Wang J."/>
            <person name="Yang H."/>
            <person name="Li Z."/>
            <person name="Wang D."/>
            <person name="Zhang A."/>
            <person name="Wang J."/>
        </authorList>
    </citation>
    <scope>NUCLEOTIDE SEQUENCE</scope>
    <source>
        <strain evidence="3">cv. G1812</strain>
    </source>
</reference>
<reference evidence="2" key="3">
    <citation type="submission" date="2022-06" db="UniProtKB">
        <authorList>
            <consortium name="EnsemblPlants"/>
        </authorList>
    </citation>
    <scope>IDENTIFICATION</scope>
</reference>